<evidence type="ECO:0000313" key="11">
    <source>
        <dbReference type="Proteomes" id="UP000321927"/>
    </source>
</evidence>
<proteinExistence type="inferred from homology"/>
<dbReference type="OrthoDB" id="9763552at2"/>
<evidence type="ECO:0000256" key="3">
    <source>
        <dbReference type="ARBA" id="ARBA00022723"/>
    </source>
</evidence>
<keyword evidence="6" id="KW-0106">Calcium</keyword>
<evidence type="ECO:0000256" key="6">
    <source>
        <dbReference type="ARBA" id="ARBA00022837"/>
    </source>
</evidence>
<evidence type="ECO:0000256" key="4">
    <source>
        <dbReference type="ARBA" id="ARBA00022729"/>
    </source>
</evidence>
<feature type="domain" description="Sulfatase N-terminal" evidence="7">
    <location>
        <begin position="31"/>
        <end position="405"/>
    </location>
</feature>
<dbReference type="Pfam" id="PF00884">
    <property type="entry name" value="Sulfatase"/>
    <property type="match status" value="1"/>
</dbReference>
<dbReference type="SUPFAM" id="SSF53649">
    <property type="entry name" value="Alkaline phosphatase-like"/>
    <property type="match status" value="1"/>
</dbReference>
<dbReference type="Proteomes" id="UP000249115">
    <property type="component" value="Unassembled WGS sequence"/>
</dbReference>
<dbReference type="PROSITE" id="PS51257">
    <property type="entry name" value="PROKAR_LIPOPROTEIN"/>
    <property type="match status" value="1"/>
</dbReference>
<name>A0A2W7R492_9BACT</name>
<dbReference type="GO" id="GO:0004423">
    <property type="term" value="F:iduronate-2-sulfatase activity"/>
    <property type="evidence" value="ECO:0007669"/>
    <property type="project" value="InterPro"/>
</dbReference>
<sequence>MKRLLSHYVILANCFVALFSCQSPEPEPVKPNILFISIDDLRPTLGVYGDPIAITPNIDQLAAEGFTFRNTFSQVAVCAPSRASLMTGIRPDSTRVWHLGDKFREINPNTVTMPQHFAKFGYHTVNLGKIFHNYMPDSISWDEPDLRPAHYVRPDWLGRDGETFYISEEVHKSQAIKRDSLLLLNPTRYADGWNTGPAWEAADVHDSAYYDGAQNELTKATLTRLAKMDQPFFMGLGYFRPHLPFTAPKKYWDYYDPEKIPLAANPNVPENAPNFTMNSMYELRHYDGFNHIGHPQSDYRMSEDTARILKHGYYASVSYVDALLGSLIAHMKETGIYENTIIILWGDHGWKLGDHNSWGKMTNYNIDLQVPMIIRYPNQANKGGQTFELTELVDMFPSLCELAGIEVPNYMQGTSFVPLIKEPERPWKTAAFSQFHRRPQHSADGRRYMGYSINTKNYHYIEWYDWDPATGTRGELKSSELFDSINDPTETINVALKTEYSSIVKDLSVQLAAGWKAAKPTAE</sequence>
<keyword evidence="11" id="KW-1185">Reference proteome</keyword>
<accession>A0A2W7R492</accession>
<dbReference type="InterPro" id="IPR024607">
    <property type="entry name" value="Sulfatase_CS"/>
</dbReference>
<comment type="cofactor">
    <cofactor evidence="1">
        <name>Ca(2+)</name>
        <dbReference type="ChEBI" id="CHEBI:29108"/>
    </cofactor>
</comment>
<keyword evidence="5" id="KW-0378">Hydrolase</keyword>
<reference evidence="9 11" key="2">
    <citation type="submission" date="2019-08" db="EMBL/GenBank/DDBJ databases">
        <title>Genome of Algoriphagus ratkowskyi IC026.</title>
        <authorList>
            <person name="Bowman J.P."/>
        </authorList>
    </citation>
    <scope>NUCLEOTIDE SEQUENCE [LARGE SCALE GENOMIC DNA]</scope>
    <source>
        <strain evidence="9 11">IC026</strain>
    </source>
</reference>
<evidence type="ECO:0000256" key="5">
    <source>
        <dbReference type="ARBA" id="ARBA00022801"/>
    </source>
</evidence>
<dbReference type="RefSeq" id="WP_086502574.1">
    <property type="nucleotide sequence ID" value="NZ_MSSV01000017.1"/>
</dbReference>
<dbReference type="InterPro" id="IPR035874">
    <property type="entry name" value="IDS"/>
</dbReference>
<dbReference type="InterPro" id="IPR017850">
    <property type="entry name" value="Alkaline_phosphatase_core_sf"/>
</dbReference>
<evidence type="ECO:0000313" key="9">
    <source>
        <dbReference type="EMBL" id="TXD76378.1"/>
    </source>
</evidence>
<gene>
    <name evidence="9" type="ORF">ESW18_16670</name>
    <name evidence="8" type="ORF">LV84_03307</name>
</gene>
<dbReference type="CDD" id="cd16030">
    <property type="entry name" value="iduronate-2-sulfatase"/>
    <property type="match status" value="1"/>
</dbReference>
<dbReference type="PANTHER" id="PTHR45953:SF1">
    <property type="entry name" value="IDURONATE 2-SULFATASE"/>
    <property type="match status" value="1"/>
</dbReference>
<evidence type="ECO:0000256" key="1">
    <source>
        <dbReference type="ARBA" id="ARBA00001913"/>
    </source>
</evidence>
<organism evidence="8 10">
    <name type="scientific">Algoriphagus ratkowskyi</name>
    <dbReference type="NCBI Taxonomy" id="57028"/>
    <lineage>
        <taxon>Bacteria</taxon>
        <taxon>Pseudomonadati</taxon>
        <taxon>Bacteroidota</taxon>
        <taxon>Cytophagia</taxon>
        <taxon>Cytophagales</taxon>
        <taxon>Cyclobacteriaceae</taxon>
        <taxon>Algoriphagus</taxon>
    </lineage>
</organism>
<comment type="caution">
    <text evidence="8">The sequence shown here is derived from an EMBL/GenBank/DDBJ whole genome shotgun (WGS) entry which is preliminary data.</text>
</comment>
<protein>
    <submittedName>
        <fullName evidence="8 9">Sulfatase</fullName>
    </submittedName>
</protein>
<dbReference type="EMBL" id="VORV01000012">
    <property type="protein sequence ID" value="TXD76378.1"/>
    <property type="molecule type" value="Genomic_DNA"/>
</dbReference>
<dbReference type="PANTHER" id="PTHR45953">
    <property type="entry name" value="IDURONATE 2-SULFATASE"/>
    <property type="match status" value="1"/>
</dbReference>
<evidence type="ECO:0000256" key="2">
    <source>
        <dbReference type="ARBA" id="ARBA00008779"/>
    </source>
</evidence>
<dbReference type="Gene3D" id="3.40.720.10">
    <property type="entry name" value="Alkaline Phosphatase, subunit A"/>
    <property type="match status" value="1"/>
</dbReference>
<keyword evidence="4" id="KW-0732">Signal</keyword>
<dbReference type="GO" id="GO:0005737">
    <property type="term" value="C:cytoplasm"/>
    <property type="evidence" value="ECO:0007669"/>
    <property type="project" value="TreeGrafter"/>
</dbReference>
<evidence type="ECO:0000313" key="8">
    <source>
        <dbReference type="EMBL" id="PZX53100.1"/>
    </source>
</evidence>
<dbReference type="EMBL" id="QKZU01000013">
    <property type="protein sequence ID" value="PZX53100.1"/>
    <property type="molecule type" value="Genomic_DNA"/>
</dbReference>
<reference evidence="8 10" key="1">
    <citation type="submission" date="2018-06" db="EMBL/GenBank/DDBJ databases">
        <title>Genomic Encyclopedia of Archaeal and Bacterial Type Strains, Phase II (KMG-II): from individual species to whole genera.</title>
        <authorList>
            <person name="Goeker M."/>
        </authorList>
    </citation>
    <scope>NUCLEOTIDE SEQUENCE [LARGE SCALE GENOMIC DNA]</scope>
    <source>
        <strain evidence="8 10">DSM 22686</strain>
    </source>
</reference>
<dbReference type="Proteomes" id="UP000321927">
    <property type="component" value="Unassembled WGS sequence"/>
</dbReference>
<dbReference type="InterPro" id="IPR000917">
    <property type="entry name" value="Sulfatase_N"/>
</dbReference>
<dbReference type="PROSITE" id="PS00523">
    <property type="entry name" value="SULFATASE_1"/>
    <property type="match status" value="1"/>
</dbReference>
<keyword evidence="3" id="KW-0479">Metal-binding</keyword>
<dbReference type="AlphaFoldDB" id="A0A2W7R492"/>
<comment type="similarity">
    <text evidence="2">Belongs to the sulfatase family.</text>
</comment>
<evidence type="ECO:0000259" key="7">
    <source>
        <dbReference type="Pfam" id="PF00884"/>
    </source>
</evidence>
<dbReference type="GO" id="GO:0046872">
    <property type="term" value="F:metal ion binding"/>
    <property type="evidence" value="ECO:0007669"/>
    <property type="project" value="UniProtKB-KW"/>
</dbReference>
<evidence type="ECO:0000313" key="10">
    <source>
        <dbReference type="Proteomes" id="UP000249115"/>
    </source>
</evidence>